<dbReference type="InterPro" id="IPR050378">
    <property type="entry name" value="Metallo-dep_Hydrolases_sf"/>
</dbReference>
<protein>
    <submittedName>
        <fullName evidence="2">Beta-aspartyl-peptidase</fullName>
        <ecNumber evidence="2">3.4.19.5</ecNumber>
    </submittedName>
</protein>
<dbReference type="InterPro" id="IPR032466">
    <property type="entry name" value="Metal_Hydrolase"/>
</dbReference>
<dbReference type="AlphaFoldDB" id="A0A9D2HPP5"/>
<name>A0A9D2HPP5_9BACT</name>
<dbReference type="SUPFAM" id="SSF51338">
    <property type="entry name" value="Composite domain of metallo-dependent hydrolases"/>
    <property type="match status" value="1"/>
</dbReference>
<evidence type="ECO:0000313" key="2">
    <source>
        <dbReference type="EMBL" id="HJA79639.1"/>
    </source>
</evidence>
<reference evidence="2" key="1">
    <citation type="journal article" date="2021" name="PeerJ">
        <title>Extensive microbial diversity within the chicken gut microbiome revealed by metagenomics and culture.</title>
        <authorList>
            <person name="Gilroy R."/>
            <person name="Ravi A."/>
            <person name="Getino M."/>
            <person name="Pursley I."/>
            <person name="Horton D.L."/>
            <person name="Alikhan N.F."/>
            <person name="Baker D."/>
            <person name="Gharbi K."/>
            <person name="Hall N."/>
            <person name="Watson M."/>
            <person name="Adriaenssens E.M."/>
            <person name="Foster-Nyarko E."/>
            <person name="Jarju S."/>
            <person name="Secka A."/>
            <person name="Antonio M."/>
            <person name="Oren A."/>
            <person name="Chaudhuri R.R."/>
            <person name="La Ragione R."/>
            <person name="Hildebrand F."/>
            <person name="Pallen M.J."/>
        </authorList>
    </citation>
    <scope>NUCLEOTIDE SEQUENCE</scope>
    <source>
        <strain evidence="2">5032</strain>
    </source>
</reference>
<feature type="domain" description="Amidohydrolase 3" evidence="1">
    <location>
        <begin position="207"/>
        <end position="368"/>
    </location>
</feature>
<dbReference type="InterPro" id="IPR011059">
    <property type="entry name" value="Metal-dep_hydrolase_composite"/>
</dbReference>
<dbReference type="GO" id="GO:0016810">
    <property type="term" value="F:hydrolase activity, acting on carbon-nitrogen (but not peptide) bonds"/>
    <property type="evidence" value="ECO:0007669"/>
    <property type="project" value="InterPro"/>
</dbReference>
<dbReference type="InterPro" id="IPR010229">
    <property type="entry name" value="Pept_M38_dipep"/>
</dbReference>
<evidence type="ECO:0000313" key="3">
    <source>
        <dbReference type="Proteomes" id="UP000823821"/>
    </source>
</evidence>
<sequence length="394" mass="41132">MNIAIIRNADIHAPAPLGRANILIVNDRIAAIGPHVELPPWAGDAADPVDVDAAGCLTTPGLMDAHVHITGGGGEAGFHTQVPPLPLSVPVTGGVTTIGGLLGTDGITRHVDNVLAKACSLEEEGLSTFIMTGGYPLPSPTITGSVQRDFACVHKVRGAKVAIADHRVAPVSAQQLAALATDARVGGMLRGIVGMLIIHIGAAPEGLARIFEVVDSCPYLARHLIATHINRSPSVFEQAEALARRGGYMDISSGLNARTLGPDCLKPSTAIARALRDGVPAEHILMSSDGYGSAARYDDAGHVEGLVASDLHTLAAEFRDCVREEGIPLSTALLPVTGNVARAFSLHPAKGELAPGSDADILIWNDDLRPQTLFARGRLMLRDGVPLVRGTFEN</sequence>
<dbReference type="GO" id="GO:0008798">
    <property type="term" value="F:beta-aspartyl-peptidase activity"/>
    <property type="evidence" value="ECO:0007669"/>
    <property type="project" value="UniProtKB-EC"/>
</dbReference>
<comment type="caution">
    <text evidence="2">The sequence shown here is derived from an EMBL/GenBank/DDBJ whole genome shotgun (WGS) entry which is preliminary data.</text>
</comment>
<dbReference type="PANTHER" id="PTHR11647:SF1">
    <property type="entry name" value="COLLAPSIN RESPONSE MEDIATOR PROTEIN"/>
    <property type="match status" value="1"/>
</dbReference>
<gene>
    <name evidence="2" type="primary">iadA</name>
    <name evidence="2" type="ORF">H9784_08775</name>
</gene>
<dbReference type="EC" id="3.4.19.5" evidence="2"/>
<dbReference type="Proteomes" id="UP000823821">
    <property type="component" value="Unassembled WGS sequence"/>
</dbReference>
<dbReference type="PANTHER" id="PTHR11647">
    <property type="entry name" value="HYDRANTOINASE/DIHYDROPYRIMIDINASE FAMILY MEMBER"/>
    <property type="match status" value="1"/>
</dbReference>
<dbReference type="NCBIfam" id="TIGR01975">
    <property type="entry name" value="isoAsp_dipep"/>
    <property type="match status" value="1"/>
</dbReference>
<dbReference type="SUPFAM" id="SSF51556">
    <property type="entry name" value="Metallo-dependent hydrolases"/>
    <property type="match status" value="1"/>
</dbReference>
<dbReference type="Gene3D" id="2.30.40.10">
    <property type="entry name" value="Urease, subunit C, domain 1"/>
    <property type="match status" value="1"/>
</dbReference>
<accession>A0A9D2HPP5</accession>
<dbReference type="InterPro" id="IPR013108">
    <property type="entry name" value="Amidohydro_3"/>
</dbReference>
<evidence type="ECO:0000259" key="1">
    <source>
        <dbReference type="Pfam" id="PF07969"/>
    </source>
</evidence>
<dbReference type="Gene3D" id="3.20.20.140">
    <property type="entry name" value="Metal-dependent hydrolases"/>
    <property type="match status" value="1"/>
</dbReference>
<dbReference type="EMBL" id="DWZD01000047">
    <property type="protein sequence ID" value="HJA79639.1"/>
    <property type="molecule type" value="Genomic_DNA"/>
</dbReference>
<keyword evidence="2" id="KW-0378">Hydrolase</keyword>
<proteinExistence type="predicted"/>
<reference evidence="2" key="2">
    <citation type="submission" date="2021-04" db="EMBL/GenBank/DDBJ databases">
        <authorList>
            <person name="Gilroy R."/>
        </authorList>
    </citation>
    <scope>NUCLEOTIDE SEQUENCE</scope>
    <source>
        <strain evidence="2">5032</strain>
    </source>
</reference>
<dbReference type="Pfam" id="PF07969">
    <property type="entry name" value="Amidohydro_3"/>
    <property type="match status" value="1"/>
</dbReference>
<organism evidence="2 3">
    <name type="scientific">Candidatus Desulfovibrio intestinavium</name>
    <dbReference type="NCBI Taxonomy" id="2838534"/>
    <lineage>
        <taxon>Bacteria</taxon>
        <taxon>Pseudomonadati</taxon>
        <taxon>Thermodesulfobacteriota</taxon>
        <taxon>Desulfovibrionia</taxon>
        <taxon>Desulfovibrionales</taxon>
        <taxon>Desulfovibrionaceae</taxon>
        <taxon>Desulfovibrio</taxon>
    </lineage>
</organism>